<evidence type="ECO:0000313" key="2">
    <source>
        <dbReference type="EMBL" id="OXR44229.1"/>
    </source>
</evidence>
<dbReference type="RefSeq" id="WP_094026041.1">
    <property type="nucleotide sequence ID" value="NZ_NGAF01000007.1"/>
</dbReference>
<organism evidence="2 3">
    <name type="scientific">Nocardia cerradoensis</name>
    <dbReference type="NCBI Taxonomy" id="85688"/>
    <lineage>
        <taxon>Bacteria</taxon>
        <taxon>Bacillati</taxon>
        <taxon>Actinomycetota</taxon>
        <taxon>Actinomycetes</taxon>
        <taxon>Mycobacteriales</taxon>
        <taxon>Nocardiaceae</taxon>
        <taxon>Nocardia</taxon>
    </lineage>
</organism>
<accession>A0A231H5R4</accession>
<dbReference type="EMBL" id="NGAF01000007">
    <property type="protein sequence ID" value="OXR44229.1"/>
    <property type="molecule type" value="Genomic_DNA"/>
</dbReference>
<evidence type="ECO:0008006" key="4">
    <source>
        <dbReference type="Google" id="ProtNLM"/>
    </source>
</evidence>
<gene>
    <name evidence="2" type="ORF">B7C42_03789</name>
</gene>
<name>A0A231H5R4_9NOCA</name>
<dbReference type="Proteomes" id="UP000215506">
    <property type="component" value="Unassembled WGS sequence"/>
</dbReference>
<proteinExistence type="predicted"/>
<dbReference type="Pfam" id="PF13826">
    <property type="entry name" value="Monooxy_af470-like"/>
    <property type="match status" value="1"/>
</dbReference>
<dbReference type="AlphaFoldDB" id="A0A231H5R4"/>
<dbReference type="InterPro" id="IPR025444">
    <property type="entry name" value="Monooxy_af470"/>
</dbReference>
<evidence type="ECO:0000313" key="3">
    <source>
        <dbReference type="Proteomes" id="UP000215506"/>
    </source>
</evidence>
<comment type="caution">
    <text evidence="2">The sequence shown here is derived from an EMBL/GenBank/DDBJ whole genome shotgun (WGS) entry which is preliminary data.</text>
</comment>
<reference evidence="2 3" key="1">
    <citation type="submission" date="2017-07" db="EMBL/GenBank/DDBJ databases">
        <title>First draft Genome Sequence of Nocardia cerradoensis isolated from human infection.</title>
        <authorList>
            <person name="Carrasco G."/>
        </authorList>
    </citation>
    <scope>NUCLEOTIDE SEQUENCE [LARGE SCALE GENOMIC DNA]</scope>
    <source>
        <strain evidence="2 3">CNM20130759</strain>
    </source>
</reference>
<keyword evidence="3" id="KW-1185">Reference proteome</keyword>
<sequence>MRVNRLTADLSGYPDLVVIYLGMRVRTPRGVLRLLGLGPKLYRSHHDRPDGLLRHEDIIWSLFPPHWGARQYWRDLDSLERWTRSQPHRDWWQRFLRDSGGTGFWHEAYFLRGGIDTMYDDMTTPTGLGAFAPTRTMRGPLFSARGRARDNAARAGADNAHLGAEPTVAPVVEEASYYSKRFRRRRFRGGPAGVAPRPRASGQLRAAGQRQFGKRSNATRYRQLNIA</sequence>
<feature type="region of interest" description="Disordered" evidence="1">
    <location>
        <begin position="188"/>
        <end position="218"/>
    </location>
</feature>
<evidence type="ECO:0000256" key="1">
    <source>
        <dbReference type="SAM" id="MobiDB-lite"/>
    </source>
</evidence>
<protein>
    <recommendedName>
        <fullName evidence="4">DUF4188 domain-containing protein</fullName>
    </recommendedName>
</protein>